<dbReference type="Proteomes" id="UP000075886">
    <property type="component" value="Unassembled WGS sequence"/>
</dbReference>
<evidence type="ECO:0000256" key="1">
    <source>
        <dbReference type="SAM" id="MobiDB-lite"/>
    </source>
</evidence>
<accession>A0A182QLS5</accession>
<dbReference type="VEuPathDB" id="VectorBase:AFAF012766"/>
<feature type="transmembrane region" description="Helical" evidence="2">
    <location>
        <begin position="205"/>
        <end position="229"/>
    </location>
</feature>
<proteinExistence type="predicted"/>
<evidence type="ECO:0000313" key="3">
    <source>
        <dbReference type="EnsemblMetazoa" id="AFAF012766-PA"/>
    </source>
</evidence>
<dbReference type="EMBL" id="AXCN02000839">
    <property type="status" value="NOT_ANNOTATED_CDS"/>
    <property type="molecule type" value="Genomic_DNA"/>
</dbReference>
<keyword evidence="2" id="KW-0472">Membrane</keyword>
<feature type="region of interest" description="Disordered" evidence="1">
    <location>
        <begin position="35"/>
        <end position="77"/>
    </location>
</feature>
<organism evidence="3 4">
    <name type="scientific">Anopheles farauti</name>
    <dbReference type="NCBI Taxonomy" id="69004"/>
    <lineage>
        <taxon>Eukaryota</taxon>
        <taxon>Metazoa</taxon>
        <taxon>Ecdysozoa</taxon>
        <taxon>Arthropoda</taxon>
        <taxon>Hexapoda</taxon>
        <taxon>Insecta</taxon>
        <taxon>Pterygota</taxon>
        <taxon>Neoptera</taxon>
        <taxon>Endopterygota</taxon>
        <taxon>Diptera</taxon>
        <taxon>Nematocera</taxon>
        <taxon>Culicoidea</taxon>
        <taxon>Culicidae</taxon>
        <taxon>Anophelinae</taxon>
        <taxon>Anopheles</taxon>
    </lineage>
</organism>
<evidence type="ECO:0000256" key="2">
    <source>
        <dbReference type="SAM" id="Phobius"/>
    </source>
</evidence>
<protein>
    <submittedName>
        <fullName evidence="3">Uncharacterized protein</fullName>
    </submittedName>
</protein>
<evidence type="ECO:0000313" key="4">
    <source>
        <dbReference type="Proteomes" id="UP000075886"/>
    </source>
</evidence>
<reference evidence="4" key="1">
    <citation type="submission" date="2014-01" db="EMBL/GenBank/DDBJ databases">
        <title>The Genome Sequence of Anopheles farauti FAR1 (V2).</title>
        <authorList>
            <consortium name="The Broad Institute Genomics Platform"/>
            <person name="Neafsey D.E."/>
            <person name="Besansky N."/>
            <person name="Howell P."/>
            <person name="Walton C."/>
            <person name="Young S.K."/>
            <person name="Zeng Q."/>
            <person name="Gargeya S."/>
            <person name="Fitzgerald M."/>
            <person name="Haas B."/>
            <person name="Abouelleil A."/>
            <person name="Allen A.W."/>
            <person name="Alvarado L."/>
            <person name="Arachchi H.M."/>
            <person name="Berlin A.M."/>
            <person name="Chapman S.B."/>
            <person name="Gainer-Dewar J."/>
            <person name="Goldberg J."/>
            <person name="Griggs A."/>
            <person name="Gujja S."/>
            <person name="Hansen M."/>
            <person name="Howarth C."/>
            <person name="Imamovic A."/>
            <person name="Ireland A."/>
            <person name="Larimer J."/>
            <person name="McCowan C."/>
            <person name="Murphy C."/>
            <person name="Pearson M."/>
            <person name="Poon T.W."/>
            <person name="Priest M."/>
            <person name="Roberts A."/>
            <person name="Saif S."/>
            <person name="Shea T."/>
            <person name="Sisk P."/>
            <person name="Sykes S."/>
            <person name="Wortman J."/>
            <person name="Nusbaum C."/>
            <person name="Birren B."/>
        </authorList>
    </citation>
    <scope>NUCLEOTIDE SEQUENCE [LARGE SCALE GENOMIC DNA]</scope>
    <source>
        <strain evidence="4">FAR1</strain>
    </source>
</reference>
<keyword evidence="2" id="KW-0812">Transmembrane</keyword>
<dbReference type="EnsemblMetazoa" id="AFAF012766-RA">
    <property type="protein sequence ID" value="AFAF012766-PA"/>
    <property type="gene ID" value="AFAF012766"/>
</dbReference>
<reference evidence="3" key="2">
    <citation type="submission" date="2020-05" db="UniProtKB">
        <authorList>
            <consortium name="EnsemblMetazoa"/>
        </authorList>
    </citation>
    <scope>IDENTIFICATION</scope>
    <source>
        <strain evidence="3">FAR1</strain>
    </source>
</reference>
<dbReference type="AlphaFoldDB" id="A0A182QLS5"/>
<feature type="compositionally biased region" description="Basic and acidic residues" evidence="1">
    <location>
        <begin position="60"/>
        <end position="71"/>
    </location>
</feature>
<keyword evidence="4" id="KW-1185">Reference proteome</keyword>
<sequence length="257" mass="28461">MNAPAGWPVCGTFSELISALTFFVEKQRTVYAAPERTPPVHFQQEPGDAWRGGKPCSFRSADRSGDREAKSETTTNRQQNLACTYVAPKIKKYTYTVGQPWSPKSNTVHESSMNSHTRLIANLVTYERYIVSGSGGGGGGGADRLIHWLKAIVATWHGVVCSNHHLHQHLLRLEPSGAPRYFPDLQLSVMLEDHAVPLGFPSGNVYLILLNRLFFLAVAAVVLDIAVVVRRKSMNVAHSRMLVSRKEKFTLSSSVPY</sequence>
<keyword evidence="2" id="KW-1133">Transmembrane helix</keyword>
<name>A0A182QLS5_9DIPT</name>